<dbReference type="PROSITE" id="PS51387">
    <property type="entry name" value="FAD_PCMH"/>
    <property type="match status" value="1"/>
</dbReference>
<dbReference type="Gene3D" id="3.40.462.10">
    <property type="entry name" value="FAD-linked oxidases, C-terminal domain"/>
    <property type="match status" value="1"/>
</dbReference>
<evidence type="ECO:0000256" key="1">
    <source>
        <dbReference type="ARBA" id="ARBA00001974"/>
    </source>
</evidence>
<dbReference type="InterPro" id="IPR016170">
    <property type="entry name" value="Cytok_DH_C_sf"/>
</dbReference>
<dbReference type="InterPro" id="IPR036318">
    <property type="entry name" value="FAD-bd_PCMH-like_sf"/>
</dbReference>
<evidence type="ECO:0000256" key="3">
    <source>
        <dbReference type="ARBA" id="ARBA00022827"/>
    </source>
</evidence>
<keyword evidence="4" id="KW-0560">Oxidoreductase</keyword>
<dbReference type="InterPro" id="IPR016166">
    <property type="entry name" value="FAD-bd_PCMH"/>
</dbReference>
<evidence type="ECO:0000313" key="6">
    <source>
        <dbReference type="EMBL" id="MDR7084109.1"/>
    </source>
</evidence>
<dbReference type="InterPro" id="IPR016167">
    <property type="entry name" value="FAD-bd_PCMH_sub1"/>
</dbReference>
<organism evidence="6 7">
    <name type="scientific">Arthrobacter ginsengisoli</name>
    <dbReference type="NCBI Taxonomy" id="1356565"/>
    <lineage>
        <taxon>Bacteria</taxon>
        <taxon>Bacillati</taxon>
        <taxon>Actinomycetota</taxon>
        <taxon>Actinomycetes</taxon>
        <taxon>Micrococcales</taxon>
        <taxon>Micrococcaceae</taxon>
        <taxon>Arthrobacter</taxon>
    </lineage>
</organism>
<dbReference type="InterPro" id="IPR006094">
    <property type="entry name" value="Oxid_FAD_bind_N"/>
</dbReference>
<name>A0ABU1UFY7_9MICC</name>
<sequence length="530" mass="58816">MDAQAIFLDKAEAIVGADNVVRATPKEGYIDPYPLNPGRAKWPGVRPGSVEEVQAIVRLANDTGVPLWSFSKGKNLGYGGPEPRTRDMVALDLSRLNQIIEVNDQLNYAVIEPGVTFFDLFEHIQDQGLKLWMSVPALGWGSILGNALDRGYGMTPMGDHVQSICGMEVVLPDGELVRTGMWAMEGTELGPIFKGGFGPTLDGIFTQSNLGIVTKIGLWLMPWPDVYINGDVVVEREEDMPKLVDILTQLRREDVIQNNALCGNVVRAATMNGPRSRWFEGEGSIPDERLEEMRQEMGIGQWNAKFGIYGDKGLAERRLEIIRERFAGLDGFTVKARLYEGAEGVQVAYADIADIDRTQMAGVPTLKPLSTVAWAAENGGHIDAAPIIPARGEEVWAFYREAKELYRRFGFDLYIGYHLYPRHMVHVTMIFFENDNQEQLGRARALYSALLAAARSHGYAPYRSHVDYMDVIADGFDYNNNAIRRLQETLKDALDPNGILSPGKQGVWPRRYREIGAEAPGGAAESVLPL</sequence>
<dbReference type="InterPro" id="IPR016169">
    <property type="entry name" value="FAD-bd_PCMH_sub2"/>
</dbReference>
<dbReference type="Pfam" id="PF01565">
    <property type="entry name" value="FAD_binding_4"/>
    <property type="match status" value="1"/>
</dbReference>
<evidence type="ECO:0000256" key="2">
    <source>
        <dbReference type="ARBA" id="ARBA00022630"/>
    </source>
</evidence>
<dbReference type="PANTHER" id="PTHR11748">
    <property type="entry name" value="D-LACTATE DEHYDROGENASE"/>
    <property type="match status" value="1"/>
</dbReference>
<dbReference type="EMBL" id="JAVDVQ010000018">
    <property type="protein sequence ID" value="MDR7084109.1"/>
    <property type="molecule type" value="Genomic_DNA"/>
</dbReference>
<dbReference type="RefSeq" id="WP_310059991.1">
    <property type="nucleotide sequence ID" value="NZ_JAVDVQ010000018.1"/>
</dbReference>
<keyword evidence="2" id="KW-0285">Flavoprotein</keyword>
<comment type="caution">
    <text evidence="6">The sequence shown here is derived from an EMBL/GenBank/DDBJ whole genome shotgun (WGS) entry which is preliminary data.</text>
</comment>
<dbReference type="Pfam" id="PF02913">
    <property type="entry name" value="FAD-oxidase_C"/>
    <property type="match status" value="1"/>
</dbReference>
<evidence type="ECO:0000259" key="5">
    <source>
        <dbReference type="PROSITE" id="PS51387"/>
    </source>
</evidence>
<dbReference type="SUPFAM" id="SSF55103">
    <property type="entry name" value="FAD-linked oxidases, C-terminal domain"/>
    <property type="match status" value="1"/>
</dbReference>
<dbReference type="Gene3D" id="1.10.45.10">
    <property type="entry name" value="Vanillyl-alcohol Oxidase, Chain A, domain 4"/>
    <property type="match status" value="1"/>
</dbReference>
<dbReference type="InterPro" id="IPR004113">
    <property type="entry name" value="FAD-bd_oxidored_4_C"/>
</dbReference>
<dbReference type="Gene3D" id="3.30.43.10">
    <property type="entry name" value="Uridine Diphospho-n-acetylenolpyruvylglucosamine Reductase, domain 2"/>
    <property type="match status" value="1"/>
</dbReference>
<dbReference type="InterPro" id="IPR016171">
    <property type="entry name" value="Vanillyl_alc_oxidase_C-sub2"/>
</dbReference>
<accession>A0ABU1UFY7</accession>
<keyword evidence="7" id="KW-1185">Reference proteome</keyword>
<dbReference type="SUPFAM" id="SSF56176">
    <property type="entry name" value="FAD-binding/transporter-associated domain-like"/>
    <property type="match status" value="1"/>
</dbReference>
<evidence type="ECO:0000313" key="7">
    <source>
        <dbReference type="Proteomes" id="UP001252243"/>
    </source>
</evidence>
<feature type="domain" description="FAD-binding PCMH-type" evidence="5">
    <location>
        <begin position="35"/>
        <end position="223"/>
    </location>
</feature>
<gene>
    <name evidence="6" type="ORF">J2X01_003417</name>
</gene>
<dbReference type="Gene3D" id="3.30.465.10">
    <property type="match status" value="1"/>
</dbReference>
<comment type="cofactor">
    <cofactor evidence="1">
        <name>FAD</name>
        <dbReference type="ChEBI" id="CHEBI:57692"/>
    </cofactor>
</comment>
<protein>
    <submittedName>
        <fullName evidence="6">FAD/FMN-containing dehydrogenase</fullName>
    </submittedName>
</protein>
<dbReference type="InterPro" id="IPR016164">
    <property type="entry name" value="FAD-linked_Oxase-like_C"/>
</dbReference>
<dbReference type="Proteomes" id="UP001252243">
    <property type="component" value="Unassembled WGS sequence"/>
</dbReference>
<evidence type="ECO:0000256" key="4">
    <source>
        <dbReference type="ARBA" id="ARBA00023002"/>
    </source>
</evidence>
<keyword evidence="3" id="KW-0274">FAD</keyword>
<dbReference type="PANTHER" id="PTHR11748:SF114">
    <property type="entry name" value="ARYL-ALCOHOL OXIDASE VANILLYL-ALCOHOL OXIDASE (AFU_ORTHOLOGUE AFUA_3G09500)-RELATED"/>
    <property type="match status" value="1"/>
</dbReference>
<reference evidence="6 7" key="1">
    <citation type="submission" date="2023-07" db="EMBL/GenBank/DDBJ databases">
        <title>Sorghum-associated microbial communities from plants grown in Nebraska, USA.</title>
        <authorList>
            <person name="Schachtman D."/>
        </authorList>
    </citation>
    <scope>NUCLEOTIDE SEQUENCE [LARGE SCALE GENOMIC DNA]</scope>
    <source>
        <strain evidence="6 7">BE167</strain>
    </source>
</reference>
<proteinExistence type="predicted"/>